<dbReference type="EMBL" id="CP001868">
    <property type="protein sequence ID" value="AFK20176.1"/>
    <property type="molecule type" value="Genomic_DNA"/>
</dbReference>
<feature type="transmembrane region" description="Helical" evidence="1">
    <location>
        <begin position="122"/>
        <end position="150"/>
    </location>
</feature>
<dbReference type="HOGENOM" id="CLU_102559_1_0_2"/>
<dbReference type="EMBL" id="CP007551">
    <property type="protein sequence ID" value="AHZ23551.1"/>
    <property type="molecule type" value="Genomic_DNA"/>
</dbReference>
<dbReference type="STRING" id="523841.HFX_2493"/>
<dbReference type="Proteomes" id="UP000006469">
    <property type="component" value="Chromosome"/>
</dbReference>
<dbReference type="EMBL" id="CP039139">
    <property type="protein sequence ID" value="QCQ76385.1"/>
    <property type="molecule type" value="Genomic_DNA"/>
</dbReference>
<keyword evidence="1" id="KW-0812">Transmembrane</keyword>
<evidence type="ECO:0000313" key="3">
    <source>
        <dbReference type="EMBL" id="AFK20176.1"/>
    </source>
</evidence>
<evidence type="ECO:0000259" key="2">
    <source>
        <dbReference type="Pfam" id="PF04982"/>
    </source>
</evidence>
<dbReference type="RefSeq" id="WP_004059945.1">
    <property type="nucleotide sequence ID" value="NC_017941.2"/>
</dbReference>
<evidence type="ECO:0000313" key="7">
    <source>
        <dbReference type="Proteomes" id="UP000006469"/>
    </source>
</evidence>
<evidence type="ECO:0000313" key="10">
    <source>
        <dbReference type="Proteomes" id="UP000299011"/>
    </source>
</evidence>
<keyword evidence="1" id="KW-0472">Membrane</keyword>
<evidence type="ECO:0000313" key="4">
    <source>
        <dbReference type="EMBL" id="AHZ23551.1"/>
    </source>
</evidence>
<dbReference type="AlphaFoldDB" id="I3R7G6"/>
<evidence type="ECO:0000313" key="9">
    <source>
        <dbReference type="Proteomes" id="UP000027075"/>
    </source>
</evidence>
<reference evidence="4 9" key="4">
    <citation type="submission" date="2014-04" db="EMBL/GenBank/DDBJ databases">
        <title>Transcriptional profiles of Haloferax mediterranei on the basis of nitrogen availability.</title>
        <authorList>
            <person name="Bautista V."/>
        </authorList>
    </citation>
    <scope>NUCLEOTIDE SEQUENCE [LARGE SCALE GENOMIC DNA]</scope>
    <source>
        <strain evidence="4">ATCC 33500</strain>
        <strain evidence="9">ATCC 33500 / DSM 1411 / JCM 8866 / NBRC 14739 / NCIMB 2177 / R-4</strain>
    </source>
</reference>
<organism evidence="3 7">
    <name type="scientific">Haloferax mediterranei (strain ATCC 33500 / DSM 1411 / JCM 8866 / NBRC 14739 / NCIMB 2177 / R-4)</name>
    <name type="common">Halobacterium mediterranei</name>
    <dbReference type="NCBI Taxonomy" id="523841"/>
    <lineage>
        <taxon>Archaea</taxon>
        <taxon>Methanobacteriati</taxon>
        <taxon>Methanobacteriota</taxon>
        <taxon>Stenosarchaea group</taxon>
        <taxon>Halobacteria</taxon>
        <taxon>Halobacteriales</taxon>
        <taxon>Haloferacaceae</taxon>
        <taxon>Haloferax</taxon>
    </lineage>
</organism>
<reference evidence="3 7" key="2">
    <citation type="journal article" date="2012" name="J. Bacteriol.">
        <title>Complete genome sequence of the metabolically versatile halophilic archaeon Haloferax mediterranei, a poly(3-hydroxybutyrate-co-3-hydroxyvalerate) producer.</title>
        <authorList>
            <person name="Han J."/>
            <person name="Zhang F."/>
            <person name="Hou J."/>
            <person name="Liu X."/>
            <person name="Li M."/>
            <person name="Liu H."/>
            <person name="Cai L."/>
            <person name="Zhang B."/>
            <person name="Chen Y."/>
            <person name="Zhou J."/>
            <person name="Hu S."/>
            <person name="Xiang H."/>
        </authorList>
    </citation>
    <scope>NUCLEOTIDE SEQUENCE [LARGE SCALE GENOMIC DNA]</scope>
    <source>
        <strain evidence="7">ATCC 33500 / DSM 1411 / JCM 8866 / NBRC 14739 / NCIMB 2177 / R-4</strain>
        <strain evidence="3">CGMCC 1.2087</strain>
    </source>
</reference>
<reference evidence="5 8" key="3">
    <citation type="journal article" date="2014" name="PLoS Genet.">
        <title>Phylogenetically driven sequencing of extremely halophilic archaea reveals strategies for static and dynamic osmo-response.</title>
        <authorList>
            <person name="Becker E.A."/>
            <person name="Seitzer P.M."/>
            <person name="Tritt A."/>
            <person name="Larsen D."/>
            <person name="Krusor M."/>
            <person name="Yao A.I."/>
            <person name="Wu D."/>
            <person name="Madern D."/>
            <person name="Eisen J.A."/>
            <person name="Darling A.E."/>
            <person name="Facciotti M.T."/>
        </authorList>
    </citation>
    <scope>NUCLEOTIDE SEQUENCE [LARGE SCALE GENOMIC DNA]</scope>
    <source>
        <strain evidence="5">ATCC 33500</strain>
        <strain evidence="8">ATCC 33500 / DSM 1411 / JCM 8866 / NBRC 14739 / NCIMB 2177 / R-4</strain>
    </source>
</reference>
<evidence type="ECO:0000256" key="1">
    <source>
        <dbReference type="SAM" id="Phobius"/>
    </source>
</evidence>
<dbReference type="eggNOG" id="arCOG06321">
    <property type="taxonomic scope" value="Archaea"/>
</dbReference>
<name>I3R7G6_HALMT</name>
<dbReference type="InterPro" id="IPR058581">
    <property type="entry name" value="TM_HPP"/>
</dbReference>
<dbReference type="Proteomes" id="UP000027075">
    <property type="component" value="Chromosome"/>
</dbReference>
<dbReference type="PATRIC" id="fig|523841.21.peg.2885"/>
<dbReference type="KEGG" id="hme:HFX_2493"/>
<feature type="transmembrane region" description="Helical" evidence="1">
    <location>
        <begin position="59"/>
        <end position="80"/>
    </location>
</feature>
<evidence type="ECO:0000313" key="6">
    <source>
        <dbReference type="EMBL" id="QCQ76385.1"/>
    </source>
</evidence>
<dbReference type="Proteomes" id="UP000299011">
    <property type="component" value="Chromosome"/>
</dbReference>
<reference evidence="3" key="1">
    <citation type="journal article" date="2012" name="Appl. Environ. Microbiol.">
        <title>Identification of the haloarchaeal phasin (PhaP) that functions in polyhydroxyalkanoate accumulation and granule formation in Haloferax mediterranei.</title>
        <authorList>
            <person name="Cai S."/>
            <person name="Cai L."/>
            <person name="Liu H."/>
            <person name="Liu X."/>
            <person name="Han J."/>
            <person name="Zhou J."/>
            <person name="Xiang H."/>
        </authorList>
    </citation>
    <scope>NUCLEOTIDE SEQUENCE</scope>
    <source>
        <strain evidence="3">CGMCC 1.2087</strain>
    </source>
</reference>
<dbReference type="EMBL" id="AOLO01000011">
    <property type="protein sequence ID" value="ELZ99726.1"/>
    <property type="molecule type" value="Genomic_DNA"/>
</dbReference>
<sequence>MQRRGLETGLAAGLLFATLGVVAWATGRAFIFPSLGPSAFVLAFERRGAQPRPSRVVVGHLVGAVVGFLSYALVASGVTLTASPPPVSVDGLRLVTSGVVSVAATSWGMVKTDAVHPPACATTLIVSLGLLSTAVDVGIIVVSVVALVAVHRGVESAVGGVNVR</sequence>
<accession>I3R7G6</accession>
<feature type="domain" description="HPP transmembrane region" evidence="2">
    <location>
        <begin position="9"/>
        <end position="147"/>
    </location>
</feature>
<dbReference type="OrthoDB" id="167785at2157"/>
<dbReference type="PaxDb" id="523841-HFX_2493"/>
<evidence type="ECO:0000313" key="8">
    <source>
        <dbReference type="Proteomes" id="UP000011603"/>
    </source>
</evidence>
<gene>
    <name evidence="3" type="ordered locus">HFX_2493</name>
    <name evidence="4" type="ORF">BM92_13270</name>
    <name evidence="5" type="ORF">C439_14269</name>
    <name evidence="6" type="ORF">E6P09_14310</name>
</gene>
<dbReference type="Proteomes" id="UP000011603">
    <property type="component" value="Unassembled WGS sequence"/>
</dbReference>
<evidence type="ECO:0000313" key="5">
    <source>
        <dbReference type="EMBL" id="ELZ99726.1"/>
    </source>
</evidence>
<feature type="transmembrane region" description="Helical" evidence="1">
    <location>
        <begin position="92"/>
        <end position="110"/>
    </location>
</feature>
<dbReference type="GeneID" id="40157613"/>
<proteinExistence type="predicted"/>
<keyword evidence="8" id="KW-1185">Reference proteome</keyword>
<keyword evidence="1" id="KW-1133">Transmembrane helix</keyword>
<protein>
    <submittedName>
        <fullName evidence="6">HPP family protein</fullName>
    </submittedName>
</protein>
<dbReference type="Pfam" id="PF04982">
    <property type="entry name" value="TM_HPP"/>
    <property type="match status" value="1"/>
</dbReference>
<reference evidence="6 10" key="6">
    <citation type="submission" date="2019-04" db="EMBL/GenBank/DDBJ databases">
        <title>Methylomes of two halophilic Archaea, Haloarcula marismortui and Haloferax mediterranei.</title>
        <authorList>
            <person name="DasSarma S."/>
            <person name="DasSarma P."/>
            <person name="DasSarma S."/>
            <person name="Fomenkov A."/>
            <person name="Vincze T."/>
            <person name="Anton B.P."/>
            <person name="Roberts R.J."/>
        </authorList>
    </citation>
    <scope>NUCLEOTIDE SEQUENCE [LARGE SCALE GENOMIC DNA]</scope>
    <source>
        <strain evidence="6">ATCC 33500</strain>
        <strain evidence="10">ATCC 33500 / DSM 1411 / JCM 8866 / NBRC 14739 / NCIMB 2177 / R-4</strain>
    </source>
</reference>
<reference evidence="3" key="5">
    <citation type="submission" date="2014-05" db="EMBL/GenBank/DDBJ databases">
        <authorList>
            <person name="Wang L."/>
            <person name="Yang H."/>
            <person name="Xiang H."/>
        </authorList>
    </citation>
    <scope>NUCLEOTIDE SEQUENCE</scope>
    <source>
        <strain evidence="3">CGMCC 1.2087</strain>
    </source>
</reference>